<keyword evidence="2" id="KW-1185">Reference proteome</keyword>
<reference evidence="2" key="1">
    <citation type="submission" date="2021-03" db="EMBL/GenBank/DDBJ databases">
        <title>Assistant Professor.</title>
        <authorList>
            <person name="Huq M.A."/>
        </authorList>
    </citation>
    <scope>NUCLEOTIDE SEQUENCE [LARGE SCALE GENOMIC DNA]</scope>
    <source>
        <strain evidence="2">MAH-28</strain>
    </source>
</reference>
<dbReference type="RefSeq" id="WP_209145162.1">
    <property type="nucleotide sequence ID" value="NZ_JAGHKP010000002.1"/>
</dbReference>
<evidence type="ECO:0000313" key="2">
    <source>
        <dbReference type="Proteomes" id="UP000679126"/>
    </source>
</evidence>
<dbReference type="Gene3D" id="3.40.30.10">
    <property type="entry name" value="Glutaredoxin"/>
    <property type="match status" value="1"/>
</dbReference>
<dbReference type="Proteomes" id="UP000679126">
    <property type="component" value="Unassembled WGS sequence"/>
</dbReference>
<name>A0ABS3YBY8_9BACT</name>
<proteinExistence type="predicted"/>
<organism evidence="1 2">
    <name type="scientific">Chitinophaga chungangae</name>
    <dbReference type="NCBI Taxonomy" id="2821488"/>
    <lineage>
        <taxon>Bacteria</taxon>
        <taxon>Pseudomonadati</taxon>
        <taxon>Bacteroidota</taxon>
        <taxon>Chitinophagia</taxon>
        <taxon>Chitinophagales</taxon>
        <taxon>Chitinophagaceae</taxon>
        <taxon>Chitinophaga</taxon>
    </lineage>
</organism>
<dbReference type="EMBL" id="JAGHKP010000002">
    <property type="protein sequence ID" value="MBO9152195.1"/>
    <property type="molecule type" value="Genomic_DNA"/>
</dbReference>
<evidence type="ECO:0000313" key="1">
    <source>
        <dbReference type="EMBL" id="MBO9152195.1"/>
    </source>
</evidence>
<gene>
    <name evidence="1" type="ORF">J7I43_08235</name>
</gene>
<sequence>MKRKIVYFVIVALVCTNIFTLVNISAADKNSVTGNGSLDSARLANSKYLYISSIKNIQLNNNIKINGQLQLLNDEQGTLKLEQLVSRGPKLIVRNTETGCGACIENELKKIKKFADIIGDSNIIVITTHSNLRKLSVFKQTNKVTFPIFIAADLGVPFEKESDKPFIFLLASDMRVHNFFIPEVTEPELSQAYYSSIYKRYFWVAGRSKFEILPSL</sequence>
<protein>
    <submittedName>
        <fullName evidence="1">Uncharacterized protein</fullName>
    </submittedName>
</protein>
<accession>A0ABS3YBY8</accession>
<comment type="caution">
    <text evidence="1">The sequence shown here is derived from an EMBL/GenBank/DDBJ whole genome shotgun (WGS) entry which is preliminary data.</text>
</comment>